<name>A0A3S4H2D1_KLEPN</name>
<evidence type="ECO:0000313" key="2">
    <source>
        <dbReference type="Proteomes" id="UP000282433"/>
    </source>
</evidence>
<gene>
    <name evidence="1" type="ORF">NCTC13635_04645</name>
</gene>
<evidence type="ECO:0000313" key="1">
    <source>
        <dbReference type="EMBL" id="VEB04702.1"/>
    </source>
</evidence>
<sequence>MVGYPFHHAKLGGVETAEAIAQVFARRAVQAKAVAGFFLPQIDGVAQALDDGHAFLTQRLAVVHMLVAVQRIDGFMDTDIAQRNGRAAVFEDLGDVVVGFQPHAAGAFHIQDRRHASLHSFQAGDTGHQRFARQLQALVQQRPEGGFIAFRFQGDARQVETDHAEVIASIMHLLAVLVFPYPEEAAAAHRRF</sequence>
<proteinExistence type="predicted"/>
<dbReference type="AlphaFoldDB" id="A0A3S4H2D1"/>
<organism evidence="1 2">
    <name type="scientific">Klebsiella pneumoniae</name>
    <dbReference type="NCBI Taxonomy" id="573"/>
    <lineage>
        <taxon>Bacteria</taxon>
        <taxon>Pseudomonadati</taxon>
        <taxon>Pseudomonadota</taxon>
        <taxon>Gammaproteobacteria</taxon>
        <taxon>Enterobacterales</taxon>
        <taxon>Enterobacteriaceae</taxon>
        <taxon>Klebsiella/Raoultella group</taxon>
        <taxon>Klebsiella</taxon>
        <taxon>Klebsiella pneumoniae complex</taxon>
    </lineage>
</organism>
<accession>A0A3S4H2D1</accession>
<dbReference type="Proteomes" id="UP000282433">
    <property type="component" value="Chromosome"/>
</dbReference>
<dbReference type="EMBL" id="LR134162">
    <property type="protein sequence ID" value="VEB04702.1"/>
    <property type="molecule type" value="Genomic_DNA"/>
</dbReference>
<reference evidence="1 2" key="1">
    <citation type="submission" date="2018-12" db="EMBL/GenBank/DDBJ databases">
        <authorList>
            <consortium name="Pathogen Informatics"/>
        </authorList>
    </citation>
    <scope>NUCLEOTIDE SEQUENCE [LARGE SCALE GENOMIC DNA]</scope>
    <source>
        <strain evidence="1 2">NCTC13635</strain>
    </source>
</reference>
<protein>
    <submittedName>
        <fullName evidence="1">Uncharacterized protein</fullName>
    </submittedName>
</protein>